<gene>
    <name evidence="2" type="ORF">GCM10010411_50260</name>
</gene>
<evidence type="ECO:0000313" key="3">
    <source>
        <dbReference type="Proteomes" id="UP001501509"/>
    </source>
</evidence>
<evidence type="ECO:0000313" key="2">
    <source>
        <dbReference type="EMBL" id="GAA2609846.1"/>
    </source>
</evidence>
<dbReference type="InterPro" id="IPR001387">
    <property type="entry name" value="Cro/C1-type_HTH"/>
</dbReference>
<comment type="caution">
    <text evidence="2">The sequence shown here is derived from an EMBL/GenBank/DDBJ whole genome shotgun (WGS) entry which is preliminary data.</text>
</comment>
<dbReference type="InterPro" id="IPR043917">
    <property type="entry name" value="DUF5753"/>
</dbReference>
<evidence type="ECO:0000259" key="1">
    <source>
        <dbReference type="Pfam" id="PF19054"/>
    </source>
</evidence>
<dbReference type="CDD" id="cd00093">
    <property type="entry name" value="HTH_XRE"/>
    <property type="match status" value="1"/>
</dbReference>
<dbReference type="RefSeq" id="WP_344544626.1">
    <property type="nucleotide sequence ID" value="NZ_BAAATD010000006.1"/>
</dbReference>
<dbReference type="SUPFAM" id="SSF47413">
    <property type="entry name" value="lambda repressor-like DNA-binding domains"/>
    <property type="match status" value="1"/>
</dbReference>
<keyword evidence="3" id="KW-1185">Reference proteome</keyword>
<feature type="domain" description="DUF5753" evidence="1">
    <location>
        <begin position="108"/>
        <end position="285"/>
    </location>
</feature>
<dbReference type="Gene3D" id="1.10.260.40">
    <property type="entry name" value="lambda repressor-like DNA-binding domains"/>
    <property type="match status" value="1"/>
</dbReference>
<dbReference type="Pfam" id="PF19054">
    <property type="entry name" value="DUF5753"/>
    <property type="match status" value="1"/>
</dbReference>
<proteinExistence type="predicted"/>
<sequence>MRTPRPHEPAARADRRDAARRTLDPARSLWDLIAVELRRQIYVQSTSQAGVAETLGCARSHVTRLVSGSRRMSPDHAAKLDAAWRLRGLFTHLVAHALARPDDDWLPSLSAYETRATLIRTWDLAFVPGLWQTPEYARTIFALAHDAGLQVDAERALQARLERQAAVWERADAPRVSAVLSWVVLRSAPGGDADVMRGQLAHLLALSERPGVSVRVMGEHTGLNVGHNGAFQLLTVGGGDVAFTDAPGVGHLTLDPDRVSRYVRRFEKVNDLAWSADESRTTIEEAMARYR</sequence>
<accession>A0ABP6C9Y8</accession>
<dbReference type="InterPro" id="IPR010982">
    <property type="entry name" value="Lambda_DNA-bd_dom_sf"/>
</dbReference>
<dbReference type="EMBL" id="BAAATD010000006">
    <property type="protein sequence ID" value="GAA2609846.1"/>
    <property type="molecule type" value="Genomic_DNA"/>
</dbReference>
<name>A0ABP6C9Y8_9ACTN</name>
<reference evidence="3" key="1">
    <citation type="journal article" date="2019" name="Int. J. Syst. Evol. Microbiol.">
        <title>The Global Catalogue of Microorganisms (GCM) 10K type strain sequencing project: providing services to taxonomists for standard genome sequencing and annotation.</title>
        <authorList>
            <consortium name="The Broad Institute Genomics Platform"/>
            <consortium name="The Broad Institute Genome Sequencing Center for Infectious Disease"/>
            <person name="Wu L."/>
            <person name="Ma J."/>
        </authorList>
    </citation>
    <scope>NUCLEOTIDE SEQUENCE [LARGE SCALE GENOMIC DNA]</scope>
    <source>
        <strain evidence="3">JCM 6833</strain>
    </source>
</reference>
<dbReference type="Proteomes" id="UP001501509">
    <property type="component" value="Unassembled WGS sequence"/>
</dbReference>
<protein>
    <recommendedName>
        <fullName evidence="1">DUF5753 domain-containing protein</fullName>
    </recommendedName>
</protein>
<organism evidence="2 3">
    <name type="scientific">Actinomadura fulvescens</name>
    <dbReference type="NCBI Taxonomy" id="46160"/>
    <lineage>
        <taxon>Bacteria</taxon>
        <taxon>Bacillati</taxon>
        <taxon>Actinomycetota</taxon>
        <taxon>Actinomycetes</taxon>
        <taxon>Streptosporangiales</taxon>
        <taxon>Thermomonosporaceae</taxon>
        <taxon>Actinomadura</taxon>
    </lineage>
</organism>